<reference evidence="2" key="1">
    <citation type="submission" date="2019-01" db="EMBL/GenBank/DDBJ databases">
        <authorList>
            <person name="Lista F."/>
            <person name="Anselmo A."/>
        </authorList>
    </citation>
    <scope>NUCLEOTIDE SEQUENCE</scope>
    <source>
        <strain evidence="2">10S</strain>
    </source>
</reference>
<dbReference type="AlphaFoldDB" id="A0A483LKF4"/>
<comment type="caution">
    <text evidence="2">The sequence shown here is derived from an EMBL/GenBank/DDBJ whole genome shotgun (WGS) entry which is preliminary data.</text>
</comment>
<accession>A0A483LKF4</accession>
<protein>
    <submittedName>
        <fullName evidence="2">Uncharacterized protein</fullName>
    </submittedName>
</protein>
<organism evidence="2">
    <name type="scientific">Klebsiella pneumoniae</name>
    <dbReference type="NCBI Taxonomy" id="573"/>
    <lineage>
        <taxon>Bacteria</taxon>
        <taxon>Pseudomonadati</taxon>
        <taxon>Pseudomonadota</taxon>
        <taxon>Gammaproteobacteria</taxon>
        <taxon>Enterobacterales</taxon>
        <taxon>Enterobacteriaceae</taxon>
        <taxon>Klebsiella/Raoultella group</taxon>
        <taxon>Klebsiella</taxon>
        <taxon>Klebsiella pneumoniae complex</taxon>
    </lineage>
</organism>
<feature type="region of interest" description="Disordered" evidence="1">
    <location>
        <begin position="1"/>
        <end position="21"/>
    </location>
</feature>
<dbReference type="EMBL" id="SDCM01000010">
    <property type="protein sequence ID" value="TCX75459.1"/>
    <property type="molecule type" value="Genomic_DNA"/>
</dbReference>
<dbReference type="RefSeq" id="WP_072042962.1">
    <property type="nucleotide sequence ID" value="NZ_JBPWOC010000020.1"/>
</dbReference>
<feature type="compositionally biased region" description="Basic residues" evidence="1">
    <location>
        <begin position="10"/>
        <end position="19"/>
    </location>
</feature>
<proteinExistence type="predicted"/>
<gene>
    <name evidence="2" type="ORF">ETE64_09360</name>
</gene>
<evidence type="ECO:0000256" key="1">
    <source>
        <dbReference type="SAM" id="MobiDB-lite"/>
    </source>
</evidence>
<evidence type="ECO:0000313" key="2">
    <source>
        <dbReference type="EMBL" id="TCX75459.1"/>
    </source>
</evidence>
<name>A0A483LKF4_KLEPN</name>
<sequence length="65" mass="7315">MLNSISYGIQKRHSPRRRAGVTSPPVCLFFTEAGEENFFISGLEKRALDIILYSGQAMLAFMLSF</sequence>